<dbReference type="InterPro" id="IPR000639">
    <property type="entry name" value="Epox_hydrolase-like"/>
</dbReference>
<dbReference type="PANTHER" id="PTHR43689:SF33">
    <property type="entry name" value="ALPHA_BETA FOLD HYDROLASE"/>
    <property type="match status" value="1"/>
</dbReference>
<evidence type="ECO:0000256" key="1">
    <source>
        <dbReference type="SAM" id="MobiDB-lite"/>
    </source>
</evidence>
<dbReference type="PANTHER" id="PTHR43689">
    <property type="entry name" value="HYDROLASE"/>
    <property type="match status" value="1"/>
</dbReference>
<sequence length="654" mass="73566">MFSKLDLVMMLGNLLFFSSDFINHHDLFWKSYIRKANDIGWTKPCSAVLPLTLRSIIQKLGHLATCTLGYLHMTWSSTLYKVKQNTLIIWVKMTASSAISLQCDSTVSYLMQLYAKYLIVDIFLILKDQNSTIKLIVEFVQREMKNLVGRLGVHDKTNHTLASQSLSLGNIIGRTSQGPQCFARMLQPYGINIGLKEHSNRVTPRPTLRRVRQSLSLLIQVRFSENPIMSSCVKPLVQTKETPVVLLHGFDSSCLEWRYVLPLLEESGIETWAIDILGWGFSDLEKLPPCDVVSKRDHFYQISSTLRIEPDNVGLYNTPPCLPEQFWKSYIRRPMILVGPSLGSAVAIDFAVNYPEAVKKLVLIGASVYAEGTGKLATLPRAVAYAGVNLLKSLPLRLYATYLTFTKISFSTSLDWTNVGRLHCFLPWWDDATVDFMTSGGYSVAPLIGKVKQNTLIIWGENDRIISNKFAVRLHCELPDAIIRQIPYCGHLPHLERPDSTIKLIVEFVQRESLKEHSNRVTPKAYTPKSPSEPLPPDSGNLYGIYPDLSSFTGSGVIQNSVVCIKRSAPSQHKDAQAKVEYVKKLYDQVKVQIAKKNESYAKQAHKKRKEVVIEPDDDLGHLRTNVFQEGGNDENHETGQIQAKDPSGEGQSP</sequence>
<evidence type="ECO:0000313" key="3">
    <source>
        <dbReference type="EMBL" id="RZC28678.1"/>
    </source>
</evidence>
<comment type="caution">
    <text evidence="3">The sequence shown here is derived from an EMBL/GenBank/DDBJ whole genome shotgun (WGS) entry which is preliminary data.</text>
</comment>
<feature type="region of interest" description="Disordered" evidence="1">
    <location>
        <begin position="519"/>
        <end position="539"/>
    </location>
</feature>
<reference evidence="3 4" key="1">
    <citation type="submission" date="2018-09" db="EMBL/GenBank/DDBJ databases">
        <title>A high-quality reference genome of wild soybean provides a powerful tool to mine soybean genomes.</title>
        <authorList>
            <person name="Xie M."/>
            <person name="Chung C.Y.L."/>
            <person name="Li M.-W."/>
            <person name="Wong F.-L."/>
            <person name="Chan T.-F."/>
            <person name="Lam H.-M."/>
        </authorList>
    </citation>
    <scope>NUCLEOTIDE SEQUENCE [LARGE SCALE GENOMIC DNA]</scope>
    <source>
        <strain evidence="4">cv. W05</strain>
        <tissue evidence="3">Hypocotyl of etiolated seedlings</tissue>
    </source>
</reference>
<dbReference type="AlphaFoldDB" id="A0A445LZF6"/>
<accession>A0A445LZF6</accession>
<feature type="domain" description="AB hydrolase-1" evidence="2">
    <location>
        <begin position="243"/>
        <end position="498"/>
    </location>
</feature>
<dbReference type="Pfam" id="PF00561">
    <property type="entry name" value="Abhydrolase_1"/>
    <property type="match status" value="1"/>
</dbReference>
<dbReference type="GO" id="GO:0016787">
    <property type="term" value="F:hydrolase activity"/>
    <property type="evidence" value="ECO:0007669"/>
    <property type="project" value="UniProtKB-KW"/>
</dbReference>
<evidence type="ECO:0000259" key="2">
    <source>
        <dbReference type="Pfam" id="PF00561"/>
    </source>
</evidence>
<dbReference type="Gene3D" id="3.40.50.1820">
    <property type="entry name" value="alpha/beta hydrolase"/>
    <property type="match status" value="1"/>
</dbReference>
<proteinExistence type="predicted"/>
<dbReference type="EMBL" id="QZWG01000001">
    <property type="protein sequence ID" value="RZC28678.1"/>
    <property type="molecule type" value="Genomic_DNA"/>
</dbReference>
<name>A0A445LZF6_GLYSO</name>
<keyword evidence="3" id="KW-0378">Hydrolase</keyword>
<dbReference type="Proteomes" id="UP000289340">
    <property type="component" value="Chromosome 1"/>
</dbReference>
<dbReference type="InterPro" id="IPR029058">
    <property type="entry name" value="AB_hydrolase_fold"/>
</dbReference>
<organism evidence="3 4">
    <name type="scientific">Glycine soja</name>
    <name type="common">Wild soybean</name>
    <dbReference type="NCBI Taxonomy" id="3848"/>
    <lineage>
        <taxon>Eukaryota</taxon>
        <taxon>Viridiplantae</taxon>
        <taxon>Streptophyta</taxon>
        <taxon>Embryophyta</taxon>
        <taxon>Tracheophyta</taxon>
        <taxon>Spermatophyta</taxon>
        <taxon>Magnoliopsida</taxon>
        <taxon>eudicotyledons</taxon>
        <taxon>Gunneridae</taxon>
        <taxon>Pentapetalae</taxon>
        <taxon>rosids</taxon>
        <taxon>fabids</taxon>
        <taxon>Fabales</taxon>
        <taxon>Fabaceae</taxon>
        <taxon>Papilionoideae</taxon>
        <taxon>50 kb inversion clade</taxon>
        <taxon>NPAAA clade</taxon>
        <taxon>indigoferoid/millettioid clade</taxon>
        <taxon>Phaseoleae</taxon>
        <taxon>Glycine</taxon>
        <taxon>Glycine subgen. Soja</taxon>
    </lineage>
</organism>
<dbReference type="PRINTS" id="PR00412">
    <property type="entry name" value="EPOXHYDRLASE"/>
</dbReference>
<dbReference type="InterPro" id="IPR000073">
    <property type="entry name" value="AB_hydrolase_1"/>
</dbReference>
<dbReference type="SUPFAM" id="SSF53474">
    <property type="entry name" value="alpha/beta-Hydrolases"/>
    <property type="match status" value="1"/>
</dbReference>
<gene>
    <name evidence="3" type="ORF">D0Y65_000587</name>
</gene>
<protein>
    <submittedName>
        <fullName evidence="3">2-hydroxy-6-oxononadienedioate/2-hydroxy-6-oxononatrienedioate hydrolase</fullName>
    </submittedName>
</protein>
<evidence type="ECO:0000313" key="4">
    <source>
        <dbReference type="Proteomes" id="UP000289340"/>
    </source>
</evidence>
<feature type="region of interest" description="Disordered" evidence="1">
    <location>
        <begin position="607"/>
        <end position="654"/>
    </location>
</feature>
<keyword evidence="4" id="KW-1185">Reference proteome</keyword>